<evidence type="ECO:0000313" key="2">
    <source>
        <dbReference type="EMBL" id="OMJ21096.1"/>
    </source>
</evidence>
<evidence type="ECO:0000313" key="3">
    <source>
        <dbReference type="Proteomes" id="UP000187283"/>
    </source>
</evidence>
<feature type="region of interest" description="Disordered" evidence="1">
    <location>
        <begin position="161"/>
        <end position="209"/>
    </location>
</feature>
<comment type="caution">
    <text evidence="2">The sequence shown here is derived from an EMBL/GenBank/DDBJ whole genome shotgun (WGS) entry which is preliminary data.</text>
</comment>
<gene>
    <name evidence="2" type="ORF">AYI70_g3671</name>
</gene>
<sequence>MHSADHDIVTIGSWSNISRDTSPESEFTWTWSDIYLNSEIHSSHPTKSKKTSAKCILRDLETPNNADNKPNLQNIENTQVKFSKRTRSIDINPCSNSLNFIDSQNVYTPQSNKGLPKFPNNELRNIDFGSFPNNQDLRLSSDNPTHIYENKTKKLLISSSIPDDSLLDPNDKDPKNTLNQPKFYIPTDIVPADRGPPSCKSENMNSSSSDPIFENETMSNTSPVSKSLISCSLHPLNSISNTNSKPKNSSLYSNIYKNQLLNISNPLPPNKYIPSHFLTKHTNIPPSKEKNSKNSTLDKNDHLFKRKEMIVDWVTKGATVNLSKQVFPNNRQKKFCKDSFNPLINDKRRGSLHMYDSSLQASYISNNKHDGHNNTLLHIPNSFPRSQEQLDYSQSILNPNSSVNEFETNSSLSHHSCNDYSNIPNSFNSSRQSYTLLKNNDSPFNYNKSQNRSKYISHRKNMSCNKDFYSSQTPDLQLLNLSPDPDSHISESTSGSLKQTLLQHFIPNPDSSGLALDSLYKPNNRSNSNISTCVSTNDISSIINSSSAGIGNSSNLLLKSTGWLINEFSFGMGFIKSGDILPPSFSTPTVSIPANTINGPESLLDNQENDQSLDELLNNKFISFFQPL</sequence>
<accession>A0A1R1Y2X2</accession>
<proteinExistence type="predicted"/>
<keyword evidence="3" id="KW-1185">Reference proteome</keyword>
<dbReference type="EMBL" id="LSSN01001087">
    <property type="protein sequence ID" value="OMJ21096.1"/>
    <property type="molecule type" value="Genomic_DNA"/>
</dbReference>
<feature type="compositionally biased region" description="Low complexity" evidence="1">
    <location>
        <begin position="198"/>
        <end position="209"/>
    </location>
</feature>
<name>A0A1R1Y2X2_9FUNG</name>
<dbReference type="AlphaFoldDB" id="A0A1R1Y2X2"/>
<evidence type="ECO:0000256" key="1">
    <source>
        <dbReference type="SAM" id="MobiDB-lite"/>
    </source>
</evidence>
<dbReference type="Proteomes" id="UP000187283">
    <property type="component" value="Unassembled WGS sequence"/>
</dbReference>
<reference evidence="2 3" key="1">
    <citation type="submission" date="2017-01" db="EMBL/GenBank/DDBJ databases">
        <authorList>
            <person name="Mah S.A."/>
            <person name="Swanson W.J."/>
            <person name="Moy G.W."/>
            <person name="Vacquier V.D."/>
        </authorList>
    </citation>
    <scope>NUCLEOTIDE SEQUENCE [LARGE SCALE GENOMIC DNA]</scope>
    <source>
        <strain evidence="2 3">GSMNP</strain>
    </source>
</reference>
<dbReference type="OrthoDB" id="10362094at2759"/>
<organism evidence="2 3">
    <name type="scientific">Smittium culicis</name>
    <dbReference type="NCBI Taxonomy" id="133412"/>
    <lineage>
        <taxon>Eukaryota</taxon>
        <taxon>Fungi</taxon>
        <taxon>Fungi incertae sedis</taxon>
        <taxon>Zoopagomycota</taxon>
        <taxon>Kickxellomycotina</taxon>
        <taxon>Harpellomycetes</taxon>
        <taxon>Harpellales</taxon>
        <taxon>Legeriomycetaceae</taxon>
        <taxon>Smittium</taxon>
    </lineage>
</organism>
<protein>
    <submittedName>
        <fullName evidence="2">Uncharacterized protein</fullName>
    </submittedName>
</protein>